<evidence type="ECO:0000256" key="12">
    <source>
        <dbReference type="SAM" id="SignalP"/>
    </source>
</evidence>
<proteinExistence type="inferred from homology"/>
<dbReference type="Gene3D" id="3.40.50.80">
    <property type="entry name" value="Nucleotide-binding domain of ferredoxin-NADP reductase (FNR) module"/>
    <property type="match status" value="1"/>
</dbReference>
<dbReference type="EMBL" id="LFMI01000377">
    <property type="protein sequence ID" value="OTA03056.1"/>
    <property type="molecule type" value="Genomic_DNA"/>
</dbReference>
<feature type="chain" id="PRO_5013682165" evidence="12">
    <location>
        <begin position="23"/>
        <end position="788"/>
    </location>
</feature>
<dbReference type="SFLD" id="SFLDS00052">
    <property type="entry name" value="Ferric_Reductase_Domain"/>
    <property type="match status" value="1"/>
</dbReference>
<dbReference type="GO" id="GO:0000293">
    <property type="term" value="F:ferric-chelate reductase activity"/>
    <property type="evidence" value="ECO:0007669"/>
    <property type="project" value="TreeGrafter"/>
</dbReference>
<feature type="region of interest" description="Disordered" evidence="10">
    <location>
        <begin position="195"/>
        <end position="215"/>
    </location>
</feature>
<evidence type="ECO:0000256" key="6">
    <source>
        <dbReference type="ARBA" id="ARBA00023002"/>
    </source>
</evidence>
<dbReference type="GO" id="GO:0005886">
    <property type="term" value="C:plasma membrane"/>
    <property type="evidence" value="ECO:0007669"/>
    <property type="project" value="TreeGrafter"/>
</dbReference>
<dbReference type="InterPro" id="IPR017927">
    <property type="entry name" value="FAD-bd_FR_type"/>
</dbReference>
<dbReference type="PANTHER" id="PTHR32361">
    <property type="entry name" value="FERRIC/CUPRIC REDUCTASE TRANSMEMBRANE COMPONENT"/>
    <property type="match status" value="1"/>
</dbReference>
<organism evidence="14 15">
    <name type="scientific">Trichoderma parareesei</name>
    <name type="common">Filamentous fungus</name>
    <dbReference type="NCBI Taxonomy" id="858221"/>
    <lineage>
        <taxon>Eukaryota</taxon>
        <taxon>Fungi</taxon>
        <taxon>Dikarya</taxon>
        <taxon>Ascomycota</taxon>
        <taxon>Pezizomycotina</taxon>
        <taxon>Sordariomycetes</taxon>
        <taxon>Hypocreomycetidae</taxon>
        <taxon>Hypocreales</taxon>
        <taxon>Hypocreaceae</taxon>
        <taxon>Trichoderma</taxon>
    </lineage>
</organism>
<evidence type="ECO:0000256" key="1">
    <source>
        <dbReference type="ARBA" id="ARBA00004141"/>
    </source>
</evidence>
<feature type="transmembrane region" description="Helical" evidence="11">
    <location>
        <begin position="392"/>
        <end position="410"/>
    </location>
</feature>
<comment type="similarity">
    <text evidence="2">Belongs to the ferric reductase (FRE) family.</text>
</comment>
<keyword evidence="7" id="KW-0406">Ion transport</keyword>
<evidence type="ECO:0000256" key="11">
    <source>
        <dbReference type="SAM" id="Phobius"/>
    </source>
</evidence>
<dbReference type="OrthoDB" id="167398at2759"/>
<dbReference type="InterPro" id="IPR013121">
    <property type="entry name" value="Fe_red_NAD-bd_6"/>
</dbReference>
<dbReference type="InterPro" id="IPR013130">
    <property type="entry name" value="Fe3_Rdtase_TM_dom"/>
</dbReference>
<keyword evidence="3" id="KW-0813">Transport</keyword>
<feature type="transmembrane region" description="Helical" evidence="11">
    <location>
        <begin position="306"/>
        <end position="323"/>
    </location>
</feature>
<dbReference type="InterPro" id="IPR051410">
    <property type="entry name" value="Ferric/Cupric_Reductase"/>
</dbReference>
<dbReference type="Proteomes" id="UP000219286">
    <property type="component" value="Unassembled WGS sequence"/>
</dbReference>
<dbReference type="GO" id="GO:0006879">
    <property type="term" value="P:intracellular iron ion homeostasis"/>
    <property type="evidence" value="ECO:0007669"/>
    <property type="project" value="TreeGrafter"/>
</dbReference>
<dbReference type="GO" id="GO:0006826">
    <property type="term" value="P:iron ion transport"/>
    <property type="evidence" value="ECO:0007669"/>
    <property type="project" value="TreeGrafter"/>
</dbReference>
<evidence type="ECO:0000313" key="14">
    <source>
        <dbReference type="EMBL" id="OTA03056.1"/>
    </source>
</evidence>
<dbReference type="Pfam" id="PF01794">
    <property type="entry name" value="Ferric_reduct"/>
    <property type="match status" value="1"/>
</dbReference>
<keyword evidence="9" id="KW-0325">Glycoprotein</keyword>
<evidence type="ECO:0000313" key="15">
    <source>
        <dbReference type="Proteomes" id="UP000219286"/>
    </source>
</evidence>
<keyword evidence="8 11" id="KW-0472">Membrane</keyword>
<feature type="domain" description="FAD-binding FR-type" evidence="13">
    <location>
        <begin position="431"/>
        <end position="595"/>
    </location>
</feature>
<dbReference type="PROSITE" id="PS51384">
    <property type="entry name" value="FAD_FR"/>
    <property type="match status" value="1"/>
</dbReference>
<dbReference type="InterPro" id="IPR039261">
    <property type="entry name" value="FNR_nucleotide-bd"/>
</dbReference>
<evidence type="ECO:0000256" key="3">
    <source>
        <dbReference type="ARBA" id="ARBA00022448"/>
    </source>
</evidence>
<gene>
    <name evidence="14" type="ORF">A9Z42_0034510</name>
</gene>
<keyword evidence="12" id="KW-0732">Signal</keyword>
<protein>
    <submittedName>
        <fullName evidence="14">Ferric reductase</fullName>
    </submittedName>
</protein>
<accession>A0A2H2ZLR4</accession>
<feature type="transmembrane region" description="Helical" evidence="11">
    <location>
        <begin position="165"/>
        <end position="184"/>
    </location>
</feature>
<evidence type="ECO:0000256" key="7">
    <source>
        <dbReference type="ARBA" id="ARBA00023065"/>
    </source>
</evidence>
<keyword evidence="5 11" id="KW-1133">Transmembrane helix</keyword>
<dbReference type="SFLD" id="SFLDG01168">
    <property type="entry name" value="Ferric_reductase_subgroup_(FRE"/>
    <property type="match status" value="1"/>
</dbReference>
<dbReference type="AlphaFoldDB" id="A0A2H2ZLR4"/>
<comment type="caution">
    <text evidence="14">The sequence shown here is derived from an EMBL/GenBank/DDBJ whole genome shotgun (WGS) entry which is preliminary data.</text>
</comment>
<dbReference type="CDD" id="cd06186">
    <property type="entry name" value="NOX_Duox_like_FAD_NADP"/>
    <property type="match status" value="1"/>
</dbReference>
<evidence type="ECO:0000259" key="13">
    <source>
        <dbReference type="PROSITE" id="PS51384"/>
    </source>
</evidence>
<dbReference type="PANTHER" id="PTHR32361:SF9">
    <property type="entry name" value="FERRIC REDUCTASE TRANSMEMBRANE COMPONENT 3-RELATED"/>
    <property type="match status" value="1"/>
</dbReference>
<feature type="signal peptide" evidence="12">
    <location>
        <begin position="1"/>
        <end position="22"/>
    </location>
</feature>
<dbReference type="GO" id="GO:0015677">
    <property type="term" value="P:copper ion import"/>
    <property type="evidence" value="ECO:0007669"/>
    <property type="project" value="TreeGrafter"/>
</dbReference>
<reference evidence="14 15" key="1">
    <citation type="journal article" date="2015" name="Genome Announc.">
        <title>Genome sequence and annotation of Trichoderma parareesei, the ancestor of the cellulase producer Trichoderma reesei.</title>
        <authorList>
            <person name="Yang D."/>
            <person name="Pomraning K."/>
            <person name="Kopchinskiy A."/>
            <person name="Karimi Aghcheh R."/>
            <person name="Atanasova L."/>
            <person name="Chenthamara K."/>
            <person name="Baker S.E."/>
            <person name="Zhang R."/>
            <person name="Shen Q."/>
            <person name="Freitag M."/>
            <person name="Kubicek C.P."/>
            <person name="Druzhinina I.S."/>
        </authorList>
    </citation>
    <scope>NUCLEOTIDE SEQUENCE [LARGE SCALE GENOMIC DNA]</scope>
    <source>
        <strain evidence="14 15">CBS 125925</strain>
    </source>
</reference>
<feature type="transmembrane region" description="Helical" evidence="11">
    <location>
        <begin position="361"/>
        <end position="385"/>
    </location>
</feature>
<evidence type="ECO:0000256" key="4">
    <source>
        <dbReference type="ARBA" id="ARBA00022692"/>
    </source>
</evidence>
<dbReference type="Pfam" id="PF08030">
    <property type="entry name" value="NAD_binding_6"/>
    <property type="match status" value="1"/>
</dbReference>
<evidence type="ECO:0000256" key="2">
    <source>
        <dbReference type="ARBA" id="ARBA00006278"/>
    </source>
</evidence>
<keyword evidence="6" id="KW-0560">Oxidoreductase</keyword>
<keyword evidence="4 11" id="KW-0812">Transmembrane</keyword>
<name>A0A2H2ZLR4_TRIPA</name>
<evidence type="ECO:0000256" key="8">
    <source>
        <dbReference type="ARBA" id="ARBA00023136"/>
    </source>
</evidence>
<keyword evidence="15" id="KW-1185">Reference proteome</keyword>
<dbReference type="SUPFAM" id="SSF52343">
    <property type="entry name" value="Ferredoxin reductase-like, C-terminal NADP-linked domain"/>
    <property type="match status" value="1"/>
</dbReference>
<evidence type="ECO:0000256" key="9">
    <source>
        <dbReference type="ARBA" id="ARBA00023180"/>
    </source>
</evidence>
<feature type="region of interest" description="Disordered" evidence="10">
    <location>
        <begin position="698"/>
        <end position="720"/>
    </location>
</feature>
<evidence type="ECO:0000256" key="10">
    <source>
        <dbReference type="SAM" id="MobiDB-lite"/>
    </source>
</evidence>
<sequence length="788" mass="88267">MIATRFLLRISLLLVGLFASHALSSTISVDQECVSAVFSIVGGLSFVGVGYGKYYVANCQNPLKVASIYAVSKAYCPPSDLDPGLEYVKSLCRKYGGAELISEADVAANLTDEAISQYPILDQTDDLVSTNLTTPVLISKNWFDLGFKTEVEWDTAARNRENYGWAMYGFWGIVLLFGTFHRLISHFLEGRVLPSSTGPEDTGSADSREKSSAGTKSLGHLYSRIRKGLTTPSVFPPYHQQLLFGCTIPTRLELFIVASYWIVSFVLCCVSYRAFEGNLYWPKVSAQLWRYIADRTGVMSYANLPLIWMFSGRNNIFIWLTGWQFSTFNLFHRHIARVATLQAIIHSVGYTAFYYTAGYGMLIACLSWRATCAMSFIVFFSFSWFRRKIYESFLLIHIVLSVVVIVALFYHTSIFDGQYDPYLWPLVAIWSFDRFLRIVRVVYCNLHVRLRKTKLQRSIAAIAYDQDANIITVQINTHVKPGPGQHYYLYQPFRLKGWENHPFTLAHWNQPGGQTGSTDAQSRTVDGSVVTSFESGSPHGGMEGEHLLSFWIRPYDGWTRHLRDVCLKAQTKSQLPAVHRETILLEGPYGMAEPLWAYDEVLLFAGGSGIATMVPYILDHLERTTASNKSRRTRTRALTLVWSNRSQAFMKRVAQRELAAALARDDIECMFHCTSTAKESLDSLPLTPKDEISAEKECNGMTESSVLKGKEETDVSESPNGAAVAIKMGRPDIGVMIEKTAESASASGSRLAVFACGPGEMADAARAATYRAMKQSHSVEYFEEAFGW</sequence>
<feature type="transmembrane region" description="Helical" evidence="11">
    <location>
        <begin position="254"/>
        <end position="275"/>
    </location>
</feature>
<evidence type="ECO:0000256" key="5">
    <source>
        <dbReference type="ARBA" id="ARBA00022989"/>
    </source>
</evidence>
<comment type="subcellular location">
    <subcellularLocation>
        <location evidence="1">Membrane</location>
        <topology evidence="1">Multi-pass membrane protein</topology>
    </subcellularLocation>
</comment>